<evidence type="ECO:0000313" key="6">
    <source>
        <dbReference type="Proteomes" id="UP001282474"/>
    </source>
</evidence>
<gene>
    <name evidence="5" type="ORF">PV383_10500</name>
</gene>
<dbReference type="RefSeq" id="WP_045559190.1">
    <property type="nucleotide sequence ID" value="NZ_JABXWF010000010.1"/>
</dbReference>
<dbReference type="InterPro" id="IPR016292">
    <property type="entry name" value="Epoxide_hydrolase"/>
</dbReference>
<name>A0ABU4MJD8_9ACTN</name>
<dbReference type="PANTHER" id="PTHR21661">
    <property type="entry name" value="EPOXIDE HYDROLASE 1-RELATED"/>
    <property type="match status" value="1"/>
</dbReference>
<feature type="domain" description="Epoxide hydrolase N-terminal" evidence="4">
    <location>
        <begin position="10"/>
        <end position="114"/>
    </location>
</feature>
<dbReference type="PRINTS" id="PR00412">
    <property type="entry name" value="EPOXHYDRLASE"/>
</dbReference>
<keyword evidence="3 5" id="KW-0378">Hydrolase</keyword>
<evidence type="ECO:0000256" key="1">
    <source>
        <dbReference type="ARBA" id="ARBA00010088"/>
    </source>
</evidence>
<dbReference type="PANTHER" id="PTHR21661:SF35">
    <property type="entry name" value="EPOXIDE HYDROLASE"/>
    <property type="match status" value="1"/>
</dbReference>
<dbReference type="GO" id="GO:0016787">
    <property type="term" value="F:hydrolase activity"/>
    <property type="evidence" value="ECO:0007669"/>
    <property type="project" value="UniProtKB-KW"/>
</dbReference>
<dbReference type="Pfam" id="PF06441">
    <property type="entry name" value="EHN"/>
    <property type="match status" value="1"/>
</dbReference>
<organism evidence="5 6">
    <name type="scientific">Streptomyces caniscabiei</name>
    <dbReference type="NCBI Taxonomy" id="2746961"/>
    <lineage>
        <taxon>Bacteria</taxon>
        <taxon>Bacillati</taxon>
        <taxon>Actinomycetota</taxon>
        <taxon>Actinomycetes</taxon>
        <taxon>Kitasatosporales</taxon>
        <taxon>Streptomycetaceae</taxon>
        <taxon>Streptomyces</taxon>
    </lineage>
</organism>
<keyword evidence="6" id="KW-1185">Reference proteome</keyword>
<dbReference type="InterPro" id="IPR010497">
    <property type="entry name" value="Epoxide_hydro_N"/>
</dbReference>
<dbReference type="InterPro" id="IPR000639">
    <property type="entry name" value="Epox_hydrolase-like"/>
</dbReference>
<protein>
    <submittedName>
        <fullName evidence="5">Epoxide hydrolase</fullName>
    </submittedName>
</protein>
<proteinExistence type="inferred from homology"/>
<evidence type="ECO:0000256" key="2">
    <source>
        <dbReference type="ARBA" id="ARBA00022797"/>
    </source>
</evidence>
<comment type="similarity">
    <text evidence="1">Belongs to the peptidase S33 family.</text>
</comment>
<keyword evidence="2" id="KW-0058">Aromatic hydrocarbons catabolism</keyword>
<comment type="caution">
    <text evidence="5">The sequence shown here is derived from an EMBL/GenBank/DDBJ whole genome shotgun (WGS) entry which is preliminary data.</text>
</comment>
<evidence type="ECO:0000256" key="3">
    <source>
        <dbReference type="ARBA" id="ARBA00022801"/>
    </source>
</evidence>
<dbReference type="EMBL" id="JARAWJ010000006">
    <property type="protein sequence ID" value="MDX3037599.1"/>
    <property type="molecule type" value="Genomic_DNA"/>
</dbReference>
<evidence type="ECO:0000313" key="5">
    <source>
        <dbReference type="EMBL" id="MDX3037599.1"/>
    </source>
</evidence>
<dbReference type="InterPro" id="IPR029058">
    <property type="entry name" value="AB_hydrolase_fold"/>
</dbReference>
<dbReference type="Proteomes" id="UP001282474">
    <property type="component" value="Unassembled WGS sequence"/>
</dbReference>
<reference evidence="5 6" key="1">
    <citation type="journal article" date="2023" name="Microb. Genom.">
        <title>Mesoterricola silvestris gen. nov., sp. nov., Mesoterricola sediminis sp. nov., Geothrix oryzae sp. nov., Geothrix edaphica sp. nov., Geothrix rubra sp. nov., and Geothrix limicola sp. nov., six novel members of Acidobacteriota isolated from soils.</title>
        <authorList>
            <person name="Weisberg A.J."/>
            <person name="Pearce E."/>
            <person name="Kramer C.G."/>
            <person name="Chang J.H."/>
            <person name="Clarke C.R."/>
        </authorList>
    </citation>
    <scope>NUCLEOTIDE SEQUENCE [LARGE SCALE GENOMIC DNA]</scope>
    <source>
        <strain evidence="5 6">NE20-4-1</strain>
    </source>
</reference>
<dbReference type="PIRSF" id="PIRSF001112">
    <property type="entry name" value="Epoxide_hydrolase"/>
    <property type="match status" value="1"/>
</dbReference>
<sequence length="380" mass="42388">MTDNTDNSVRSHRIDIPRTQLDDLHTRLDLTRWPDELPDAGWAYGTSLPYLRDLATYWRDTYDWRGHEAALNEIPQYVTEIDGARVHFLHVRSARPDALPLILTHGWPGSIVEFLGVIDLLRSDFHLVIPSIPGFGFSGPTREKGWNVSRVARAWAELMRRLGYERYGAQGGDLGALVSPALARTAPEAVVGVHVNAASVGFIPLGPVDEDERKRLDERELRSLASIGEFTTDGFGYNALQSTRPQTLSYGLTDSPVGQLAWIMEKFQAWTHSSAALPEDAIGRDTLLTNVMLYWLTGTAGSAARMYYENSHVPDWFPTATSGVPTAVANFGEDVAIRHWAEQVNTVVRWTEFDRGGHFAALEVPDLLAADVREFFDSVR</sequence>
<evidence type="ECO:0000259" key="4">
    <source>
        <dbReference type="Pfam" id="PF06441"/>
    </source>
</evidence>
<dbReference type="Gene3D" id="3.40.50.1820">
    <property type="entry name" value="alpha/beta hydrolase"/>
    <property type="match status" value="1"/>
</dbReference>
<accession>A0ABU4MJD8</accession>
<dbReference type="SUPFAM" id="SSF53474">
    <property type="entry name" value="alpha/beta-Hydrolases"/>
    <property type="match status" value="1"/>
</dbReference>